<evidence type="ECO:0000313" key="4">
    <source>
        <dbReference type="Proteomes" id="UP000659124"/>
    </source>
</evidence>
<accession>A0ABR7TTL8</accession>
<dbReference type="PANTHER" id="PTHR12526:SF627">
    <property type="entry name" value="D-RHAMNOSYLTRANSFERASE WBPZ"/>
    <property type="match status" value="1"/>
</dbReference>
<dbReference type="EMBL" id="JACVFC010000004">
    <property type="protein sequence ID" value="MBC9933811.1"/>
    <property type="molecule type" value="Genomic_DNA"/>
</dbReference>
<dbReference type="Gene3D" id="3.40.50.2000">
    <property type="entry name" value="Glycogen Phosphorylase B"/>
    <property type="match status" value="2"/>
</dbReference>
<dbReference type="RefSeq" id="WP_188090926.1">
    <property type="nucleotide sequence ID" value="NZ_JACVFC010000004.1"/>
</dbReference>
<dbReference type="Pfam" id="PF13439">
    <property type="entry name" value="Glyco_transf_4"/>
    <property type="match status" value="1"/>
</dbReference>
<proteinExistence type="predicted"/>
<dbReference type="CDD" id="cd03811">
    <property type="entry name" value="GT4_GT28_WabH-like"/>
    <property type="match status" value="1"/>
</dbReference>
<dbReference type="Pfam" id="PF00534">
    <property type="entry name" value="Glycos_transf_1"/>
    <property type="match status" value="1"/>
</dbReference>
<comment type="caution">
    <text evidence="3">The sequence shown here is derived from an EMBL/GenBank/DDBJ whole genome shotgun (WGS) entry which is preliminary data.</text>
</comment>
<gene>
    <name evidence="3" type="ORF">ICL07_25695</name>
</gene>
<keyword evidence="4" id="KW-1185">Reference proteome</keyword>
<organism evidence="3 4">
    <name type="scientific">Chitinophaga qingshengii</name>
    <dbReference type="NCBI Taxonomy" id="1569794"/>
    <lineage>
        <taxon>Bacteria</taxon>
        <taxon>Pseudomonadati</taxon>
        <taxon>Bacteroidota</taxon>
        <taxon>Chitinophagia</taxon>
        <taxon>Chitinophagales</taxon>
        <taxon>Chitinophagaceae</taxon>
        <taxon>Chitinophaga</taxon>
    </lineage>
</organism>
<dbReference type="SUPFAM" id="SSF53756">
    <property type="entry name" value="UDP-Glycosyltransferase/glycogen phosphorylase"/>
    <property type="match status" value="1"/>
</dbReference>
<reference evidence="3 4" key="1">
    <citation type="submission" date="2020-09" db="EMBL/GenBank/DDBJ databases">
        <title>Genome sequences of type strains of Chitinophaga qingshengii and Chitinophaga varians.</title>
        <authorList>
            <person name="Kittiwongwattana C."/>
        </authorList>
    </citation>
    <scope>NUCLEOTIDE SEQUENCE [LARGE SCALE GENOMIC DNA]</scope>
    <source>
        <strain evidence="3 4">JCM 30026</strain>
    </source>
</reference>
<protein>
    <submittedName>
        <fullName evidence="3">Glycosyltransferase</fullName>
    </submittedName>
</protein>
<dbReference type="InterPro" id="IPR028098">
    <property type="entry name" value="Glyco_trans_4-like_N"/>
</dbReference>
<dbReference type="PANTHER" id="PTHR12526">
    <property type="entry name" value="GLYCOSYLTRANSFERASE"/>
    <property type="match status" value="1"/>
</dbReference>
<evidence type="ECO:0000259" key="1">
    <source>
        <dbReference type="Pfam" id="PF00534"/>
    </source>
</evidence>
<dbReference type="InterPro" id="IPR001296">
    <property type="entry name" value="Glyco_trans_1"/>
</dbReference>
<name>A0ABR7TTL8_9BACT</name>
<feature type="domain" description="Glycosyltransferase subfamily 4-like N-terminal" evidence="2">
    <location>
        <begin position="55"/>
        <end position="155"/>
    </location>
</feature>
<evidence type="ECO:0000313" key="3">
    <source>
        <dbReference type="EMBL" id="MBC9933811.1"/>
    </source>
</evidence>
<feature type="domain" description="Glycosyl transferase family 1" evidence="1">
    <location>
        <begin position="171"/>
        <end position="323"/>
    </location>
</feature>
<evidence type="ECO:0000259" key="2">
    <source>
        <dbReference type="Pfam" id="PF13439"/>
    </source>
</evidence>
<dbReference type="Proteomes" id="UP000659124">
    <property type="component" value="Unassembled WGS sequence"/>
</dbReference>
<sequence>MKIAFILPSLANKGPVIVARDLVNEMVTRAGVECTVFYLKDIVELKFNCETIQFRSIKDIALNGYDIVHSHMFMPNMLVARGKKHIRPAKMVATIHSYMDKDMKNNYGAFKAFFIERIWCAFLNRFDKVVCLSRDMQRYYEKRINKTLLTYIYNGRTTVATEDGMIDASDLKQIAALKKSYHVIGAVAGISKIKGYDQLIRVLKLNRNFALVIIGDGAEKELLIQLANELGVTDRCLFLGYRANATDYFRYFDVYGLTSISEGFPLVLLEAASRGIPTVCSNLSNLKEMFSDHEVGFYRLHDIEDLSNTLDSVLNNKTEFSKNILKRYNENYRISIICDQYFSLFRSL</sequence>